<organism evidence="1">
    <name type="scientific">Brassica napus</name>
    <name type="common">Rape</name>
    <dbReference type="NCBI Taxonomy" id="3708"/>
    <lineage>
        <taxon>Eukaryota</taxon>
        <taxon>Viridiplantae</taxon>
        <taxon>Streptophyta</taxon>
        <taxon>Embryophyta</taxon>
        <taxon>Tracheophyta</taxon>
        <taxon>Spermatophyta</taxon>
        <taxon>Magnoliopsida</taxon>
        <taxon>eudicotyledons</taxon>
        <taxon>Gunneridae</taxon>
        <taxon>Pentapetalae</taxon>
        <taxon>rosids</taxon>
        <taxon>malvids</taxon>
        <taxon>Brassicales</taxon>
        <taxon>Brassicaceae</taxon>
        <taxon>Brassiceae</taxon>
        <taxon>Brassica</taxon>
    </lineage>
</organism>
<sequence length="259" mass="30393">MYTFLCFRLFKTFLLLIRPFPNLLLLAFSLPRGALATRLKGEGRRRLTYGFKAWREAKGLDFTYDQISGQPLLTFFVVLLTLLKANFEVGLAFLRWEQLTLWWRRCREDLGVGHRCQRKLTPIYRLLEAANSPFLLGKEKGEYWAEIKESLRNSSYQREYYRGLDFENRDLLIRERKHSCYEVFREILLRNPSLEEAAAYPPQENFISFLNEKRDALDVSHPGHSPAEVDRLEILFLKEVEKDLVKNGSGSIHIIGNLN</sequence>
<accession>A0A817AKY7</accession>
<protein>
    <submittedName>
        <fullName evidence="1">(rape) hypothetical protein</fullName>
    </submittedName>
</protein>
<dbReference type="Proteomes" id="UP001295469">
    <property type="component" value="Chromosome A04"/>
</dbReference>
<dbReference type="EMBL" id="HG994358">
    <property type="protein sequence ID" value="CAF2270483.1"/>
    <property type="molecule type" value="Genomic_DNA"/>
</dbReference>
<dbReference type="AlphaFoldDB" id="A0A817AKY7"/>
<name>A0A817AKY7_BRANA</name>
<proteinExistence type="predicted"/>
<gene>
    <name evidence="1" type="ORF">DARMORV10_A04P09520.1</name>
</gene>
<evidence type="ECO:0000313" key="1">
    <source>
        <dbReference type="EMBL" id="CAF2270483.1"/>
    </source>
</evidence>
<reference evidence="1" key="1">
    <citation type="submission" date="2021-01" db="EMBL/GenBank/DDBJ databases">
        <authorList>
            <consortium name="Genoscope - CEA"/>
            <person name="William W."/>
        </authorList>
    </citation>
    <scope>NUCLEOTIDE SEQUENCE</scope>
</reference>